<dbReference type="Proteomes" id="UP000636793">
    <property type="component" value="Unassembled WGS sequence"/>
</dbReference>
<dbReference type="SUPFAM" id="SSF110296">
    <property type="entry name" value="Oligoxyloglucan reducing end-specific cellobiohydrolase"/>
    <property type="match status" value="1"/>
</dbReference>
<dbReference type="EMBL" id="BMHI01000003">
    <property type="protein sequence ID" value="GGB31348.1"/>
    <property type="molecule type" value="Genomic_DNA"/>
</dbReference>
<reference evidence="2" key="2">
    <citation type="submission" date="2020-09" db="EMBL/GenBank/DDBJ databases">
        <authorList>
            <person name="Sun Q."/>
            <person name="Zhou Y."/>
        </authorList>
    </citation>
    <scope>NUCLEOTIDE SEQUENCE</scope>
    <source>
        <strain evidence="2">CGMCC 1.15085</strain>
    </source>
</reference>
<feature type="region of interest" description="Disordered" evidence="1">
    <location>
        <begin position="42"/>
        <end position="65"/>
    </location>
</feature>
<evidence type="ECO:0000313" key="3">
    <source>
        <dbReference type="Proteomes" id="UP000636793"/>
    </source>
</evidence>
<feature type="compositionally biased region" description="Low complexity" evidence="1">
    <location>
        <begin position="42"/>
        <end position="62"/>
    </location>
</feature>
<name>A0A916T5P8_9MICO</name>
<dbReference type="RefSeq" id="WP_188837092.1">
    <property type="nucleotide sequence ID" value="NZ_BMHI01000003.1"/>
</dbReference>
<organism evidence="2 3">
    <name type="scientific">Flexivirga endophytica</name>
    <dbReference type="NCBI Taxonomy" id="1849103"/>
    <lineage>
        <taxon>Bacteria</taxon>
        <taxon>Bacillati</taxon>
        <taxon>Actinomycetota</taxon>
        <taxon>Actinomycetes</taxon>
        <taxon>Micrococcales</taxon>
        <taxon>Dermacoccaceae</taxon>
        <taxon>Flexivirga</taxon>
    </lineage>
</organism>
<comment type="caution">
    <text evidence="2">The sequence shown here is derived from an EMBL/GenBank/DDBJ whole genome shotgun (WGS) entry which is preliminary data.</text>
</comment>
<proteinExistence type="predicted"/>
<gene>
    <name evidence="2" type="ORF">GCM10011492_22480</name>
</gene>
<keyword evidence="3" id="KW-1185">Reference proteome</keyword>
<accession>A0A916T5P8</accession>
<evidence type="ECO:0000313" key="2">
    <source>
        <dbReference type="EMBL" id="GGB31348.1"/>
    </source>
</evidence>
<dbReference type="AlphaFoldDB" id="A0A916T5P8"/>
<protein>
    <submittedName>
        <fullName evidence="2">Uncharacterized protein</fullName>
    </submittedName>
</protein>
<evidence type="ECO:0000256" key="1">
    <source>
        <dbReference type="SAM" id="MobiDB-lite"/>
    </source>
</evidence>
<reference evidence="2" key="1">
    <citation type="journal article" date="2014" name="Int. J. Syst. Evol. Microbiol.">
        <title>Complete genome sequence of Corynebacterium casei LMG S-19264T (=DSM 44701T), isolated from a smear-ripened cheese.</title>
        <authorList>
            <consortium name="US DOE Joint Genome Institute (JGI-PGF)"/>
            <person name="Walter F."/>
            <person name="Albersmeier A."/>
            <person name="Kalinowski J."/>
            <person name="Ruckert C."/>
        </authorList>
    </citation>
    <scope>NUCLEOTIDE SEQUENCE</scope>
    <source>
        <strain evidence="2">CGMCC 1.15085</strain>
    </source>
</reference>
<sequence length="298" mass="29926">MPRPNAAMLLLVGLVAADVVLVTGAIRSTHVDTAQMARAMDSATAPTSAAPSPKGSAATATAQSETKSGSGKVIVAALSDKRAWRAVSSSVICSPDSEAADIGRSQNGGKDWTTVKVPLNTVSGLSYAGGRVIATGMDASCQPAAYALSSSDAPSVTTKEPTWVIDPADPTKLMSSGGSVAKQPCSSGLLDIAANSKSDVVALCGDHSIEHSTTAGDSWQQERGGSKVLAIATGTNTIFTASRAKCGISVAAVPGGDNTNCVAGTKDWSGPVDMTIVGGTVWLATADDAVTEPVADFT</sequence>